<reference evidence="2 3" key="1">
    <citation type="journal article" date="2017" name="ISME J.">
        <title>Unveiling bifidobacterial biogeography across the mammalian branch of the tree of life.</title>
        <authorList>
            <person name="Milani C."/>
            <person name="Mangifesta M."/>
            <person name="Mancabelli L."/>
            <person name="Lugli G.A."/>
            <person name="James K."/>
            <person name="Duranti S."/>
            <person name="Turroni F."/>
            <person name="Ferrario C."/>
            <person name="Ossiprandi M.C."/>
            <person name="van Sinderen D."/>
            <person name="Ventura M."/>
        </authorList>
    </citation>
    <scope>NUCLEOTIDE SEQUENCE [LARGE SCALE GENOMIC DNA]</scope>
    <source>
        <strain evidence="2 3">70</strain>
    </source>
</reference>
<dbReference type="AlphaFoldDB" id="A0A2A2EM80"/>
<proteinExistence type="predicted"/>
<keyword evidence="3" id="KW-1185">Reference proteome</keyword>
<evidence type="ECO:0000256" key="1">
    <source>
        <dbReference type="SAM" id="SignalP"/>
    </source>
</evidence>
<dbReference type="RefSeq" id="WP_133064571.1">
    <property type="nucleotide sequence ID" value="NZ_MVOG01000004.1"/>
</dbReference>
<dbReference type="EMBL" id="MVOG01000004">
    <property type="protein sequence ID" value="PAU70028.1"/>
    <property type="molecule type" value="Genomic_DNA"/>
</dbReference>
<protein>
    <submittedName>
        <fullName evidence="2">Uncharacterized protein</fullName>
    </submittedName>
</protein>
<dbReference type="OrthoDB" id="10004565at2"/>
<keyword evidence="1" id="KW-0732">Signal</keyword>
<feature type="chain" id="PRO_5039288881" evidence="1">
    <location>
        <begin position="35"/>
        <end position="89"/>
    </location>
</feature>
<gene>
    <name evidence="2" type="ORF">B1400_0222</name>
</gene>
<feature type="signal peptide" evidence="1">
    <location>
        <begin position="1"/>
        <end position="34"/>
    </location>
</feature>
<evidence type="ECO:0000313" key="2">
    <source>
        <dbReference type="EMBL" id="PAU70028.1"/>
    </source>
</evidence>
<evidence type="ECO:0000313" key="3">
    <source>
        <dbReference type="Proteomes" id="UP000217986"/>
    </source>
</evidence>
<name>A0A2A2EM80_9BIFI</name>
<accession>A0A2A2EM80</accession>
<organism evidence="2 3">
    <name type="scientific">Bifidobacterium italicum</name>
    <dbReference type="NCBI Taxonomy" id="1960968"/>
    <lineage>
        <taxon>Bacteria</taxon>
        <taxon>Bacillati</taxon>
        <taxon>Actinomycetota</taxon>
        <taxon>Actinomycetes</taxon>
        <taxon>Bifidobacteriales</taxon>
        <taxon>Bifidobacteriaceae</taxon>
        <taxon>Bifidobacterium</taxon>
    </lineage>
</organism>
<dbReference type="Proteomes" id="UP000217986">
    <property type="component" value="Unassembled WGS sequence"/>
</dbReference>
<sequence length="89" mass="9706">MNMKRSIWKKLAAMLMSLTAVPGMGTVLSAPAGAAEVTTRKRCDFYVGNQCYDYWVPTRESCHNIGKYGTAGPLRACLALFGFGVTKKP</sequence>
<comment type="caution">
    <text evidence="2">The sequence shown here is derived from an EMBL/GenBank/DDBJ whole genome shotgun (WGS) entry which is preliminary data.</text>
</comment>